<dbReference type="Pfam" id="PF12680">
    <property type="entry name" value="SnoaL_2"/>
    <property type="match status" value="1"/>
</dbReference>
<dbReference type="InterPro" id="IPR037401">
    <property type="entry name" value="SnoaL-like"/>
</dbReference>
<evidence type="ECO:0000256" key="3">
    <source>
        <dbReference type="ARBA" id="ARBA00023015"/>
    </source>
</evidence>
<dbReference type="NCBIfam" id="NF006089">
    <property type="entry name" value="PRK08241.1"/>
    <property type="match status" value="1"/>
</dbReference>
<keyword evidence="10" id="KW-1185">Reference proteome</keyword>
<protein>
    <submittedName>
        <fullName evidence="9">RNA polymerase sigma-70 factor (ECF subfamily)</fullName>
    </submittedName>
</protein>
<comment type="similarity">
    <text evidence="1">Belongs to the sigma-70 factor family. ECF subfamily.</text>
</comment>
<dbReference type="SUPFAM" id="SSF88946">
    <property type="entry name" value="Sigma2 domain of RNA polymerase sigma factors"/>
    <property type="match status" value="1"/>
</dbReference>
<dbReference type="Proteomes" id="UP000548476">
    <property type="component" value="Unassembled WGS sequence"/>
</dbReference>
<dbReference type="PANTHER" id="PTHR30173:SF36">
    <property type="entry name" value="ECF RNA POLYMERASE SIGMA FACTOR SIGJ"/>
    <property type="match status" value="1"/>
</dbReference>
<evidence type="ECO:0000313" key="9">
    <source>
        <dbReference type="EMBL" id="MBB6033057.1"/>
    </source>
</evidence>
<sequence length="317" mass="33943">MSRSVLDLARGGDERAFGELVGPHRRELRAHCYRMLGSLTDAEDLLQETLTAAWRGLAAFEGRSSVRTWLYRIATNRCLNAIRDGHRRVPPAEPVPPFVPPEPSSRGDVTWLQPFPDALLDGAPGPAARYELRESVELAFVAAVQRLPPRQAAILLLCDVLGYSAGEAADMLATTGTAAKGLLQRARSAVGPPRETLSADSAEERELARRFAAAFSADDVDGVVALLTDDAWLSMPPAPHEYVGRAAVAGFLRARTACGHLARFELVPTRANGAPAFGCFLGGKPAGLIVLGVSDGGIDRVAHFLVMDLPTDFGLSR</sequence>
<dbReference type="InterPro" id="IPR007627">
    <property type="entry name" value="RNA_pol_sigma70_r2"/>
</dbReference>
<dbReference type="Gene3D" id="1.10.1740.10">
    <property type="match status" value="1"/>
</dbReference>
<feature type="domain" description="RNA polymerase sigma-70 region 2" evidence="6">
    <location>
        <begin position="20"/>
        <end position="87"/>
    </location>
</feature>
<dbReference type="Pfam" id="PF08281">
    <property type="entry name" value="Sigma70_r4_2"/>
    <property type="match status" value="1"/>
</dbReference>
<organism evidence="9 10">
    <name type="scientific">Phytomonospora endophytica</name>
    <dbReference type="NCBI Taxonomy" id="714109"/>
    <lineage>
        <taxon>Bacteria</taxon>
        <taxon>Bacillati</taxon>
        <taxon>Actinomycetota</taxon>
        <taxon>Actinomycetes</taxon>
        <taxon>Micromonosporales</taxon>
        <taxon>Micromonosporaceae</taxon>
        <taxon>Phytomonospora</taxon>
    </lineage>
</organism>
<dbReference type="EMBL" id="JACHGT010000002">
    <property type="protein sequence ID" value="MBB6033057.1"/>
    <property type="molecule type" value="Genomic_DNA"/>
</dbReference>
<dbReference type="PANTHER" id="PTHR30173">
    <property type="entry name" value="SIGMA 19 FACTOR"/>
    <property type="match status" value="1"/>
</dbReference>
<proteinExistence type="inferred from homology"/>
<dbReference type="GO" id="GO:0016987">
    <property type="term" value="F:sigma factor activity"/>
    <property type="evidence" value="ECO:0007669"/>
    <property type="project" value="UniProtKB-KW"/>
</dbReference>
<dbReference type="InterPro" id="IPR014284">
    <property type="entry name" value="RNA_pol_sigma-70_dom"/>
</dbReference>
<dbReference type="InterPro" id="IPR032710">
    <property type="entry name" value="NTF2-like_dom_sf"/>
</dbReference>
<evidence type="ECO:0000256" key="5">
    <source>
        <dbReference type="ARBA" id="ARBA00023163"/>
    </source>
</evidence>
<dbReference type="InterPro" id="IPR013325">
    <property type="entry name" value="RNA_pol_sigma_r2"/>
</dbReference>
<dbReference type="InterPro" id="IPR013324">
    <property type="entry name" value="RNA_pol_sigma_r3/r4-like"/>
</dbReference>
<dbReference type="Pfam" id="PF04542">
    <property type="entry name" value="Sigma70_r2"/>
    <property type="match status" value="1"/>
</dbReference>
<evidence type="ECO:0000259" key="6">
    <source>
        <dbReference type="Pfam" id="PF04542"/>
    </source>
</evidence>
<comment type="subunit">
    <text evidence="2">Interacts transiently with the RNA polymerase catalytic core formed by RpoA, RpoB, RpoC and RpoZ (2 alpha, 1 beta, 1 beta' and 1 omega subunit) to form the RNA polymerase holoenzyme that can initiate transcription.</text>
</comment>
<dbReference type="AlphaFoldDB" id="A0A841FIT6"/>
<gene>
    <name evidence="9" type="ORF">HNR73_000904</name>
</gene>
<evidence type="ECO:0000313" key="10">
    <source>
        <dbReference type="Proteomes" id="UP000548476"/>
    </source>
</evidence>
<name>A0A841FIT6_9ACTN</name>
<dbReference type="GO" id="GO:0006352">
    <property type="term" value="P:DNA-templated transcription initiation"/>
    <property type="evidence" value="ECO:0007669"/>
    <property type="project" value="InterPro"/>
</dbReference>
<dbReference type="Gene3D" id="3.10.450.50">
    <property type="match status" value="1"/>
</dbReference>
<accession>A0A841FIT6</accession>
<feature type="domain" description="SnoaL-like" evidence="8">
    <location>
        <begin position="208"/>
        <end position="273"/>
    </location>
</feature>
<dbReference type="Gene3D" id="1.10.10.10">
    <property type="entry name" value="Winged helix-like DNA-binding domain superfamily/Winged helix DNA-binding domain"/>
    <property type="match status" value="1"/>
</dbReference>
<dbReference type="SUPFAM" id="SSF88659">
    <property type="entry name" value="Sigma3 and sigma4 domains of RNA polymerase sigma factors"/>
    <property type="match status" value="1"/>
</dbReference>
<dbReference type="InterPro" id="IPR052704">
    <property type="entry name" value="ECF_Sigma-70_Domain"/>
</dbReference>
<keyword evidence="3" id="KW-0805">Transcription regulation</keyword>
<dbReference type="RefSeq" id="WP_184785973.1">
    <property type="nucleotide sequence ID" value="NZ_BONT01000022.1"/>
</dbReference>
<dbReference type="InterPro" id="IPR014305">
    <property type="entry name" value="RNA_pol_sigma-G_actinobac"/>
</dbReference>
<dbReference type="SUPFAM" id="SSF54427">
    <property type="entry name" value="NTF2-like"/>
    <property type="match status" value="1"/>
</dbReference>
<reference evidence="9 10" key="1">
    <citation type="submission" date="2020-08" db="EMBL/GenBank/DDBJ databases">
        <title>Genomic Encyclopedia of Type Strains, Phase IV (KMG-IV): sequencing the most valuable type-strain genomes for metagenomic binning, comparative biology and taxonomic classification.</title>
        <authorList>
            <person name="Goeker M."/>
        </authorList>
    </citation>
    <scope>NUCLEOTIDE SEQUENCE [LARGE SCALE GENOMIC DNA]</scope>
    <source>
        <strain evidence="9 10">YIM 65646</strain>
    </source>
</reference>
<dbReference type="InterPro" id="IPR036388">
    <property type="entry name" value="WH-like_DNA-bd_sf"/>
</dbReference>
<comment type="caution">
    <text evidence="9">The sequence shown here is derived from an EMBL/GenBank/DDBJ whole genome shotgun (WGS) entry which is preliminary data.</text>
</comment>
<evidence type="ECO:0000259" key="8">
    <source>
        <dbReference type="Pfam" id="PF12680"/>
    </source>
</evidence>
<evidence type="ECO:0000256" key="2">
    <source>
        <dbReference type="ARBA" id="ARBA00011344"/>
    </source>
</evidence>
<evidence type="ECO:0000259" key="7">
    <source>
        <dbReference type="Pfam" id="PF08281"/>
    </source>
</evidence>
<evidence type="ECO:0000256" key="1">
    <source>
        <dbReference type="ARBA" id="ARBA00010641"/>
    </source>
</evidence>
<evidence type="ECO:0000256" key="4">
    <source>
        <dbReference type="ARBA" id="ARBA00023082"/>
    </source>
</evidence>
<dbReference type="InterPro" id="IPR013249">
    <property type="entry name" value="RNA_pol_sigma70_r4_t2"/>
</dbReference>
<dbReference type="NCBIfam" id="TIGR02937">
    <property type="entry name" value="sigma70-ECF"/>
    <property type="match status" value="1"/>
</dbReference>
<keyword evidence="5" id="KW-0804">Transcription</keyword>
<dbReference type="GO" id="GO:0003677">
    <property type="term" value="F:DNA binding"/>
    <property type="evidence" value="ECO:0007669"/>
    <property type="project" value="InterPro"/>
</dbReference>
<dbReference type="NCBIfam" id="TIGR02960">
    <property type="entry name" value="SigX5"/>
    <property type="match status" value="1"/>
</dbReference>
<keyword evidence="4" id="KW-0731">Sigma factor</keyword>
<feature type="domain" description="RNA polymerase sigma factor 70 region 4 type 2" evidence="7">
    <location>
        <begin position="139"/>
        <end position="189"/>
    </location>
</feature>